<gene>
    <name evidence="1" type="ORF">A8M32_11570</name>
</gene>
<reference evidence="2" key="1">
    <citation type="submission" date="2016-05" db="EMBL/GenBank/DDBJ databases">
        <authorList>
            <person name="Li Y."/>
        </authorList>
    </citation>
    <scope>NUCLEOTIDE SEQUENCE [LARGE SCALE GENOMIC DNA]</scope>
    <source>
        <strain evidence="2">YIC4027</strain>
    </source>
</reference>
<evidence type="ECO:0000313" key="1">
    <source>
        <dbReference type="EMBL" id="ODR91420.1"/>
    </source>
</evidence>
<dbReference type="CDD" id="cd00580">
    <property type="entry name" value="CHMI"/>
    <property type="match status" value="1"/>
</dbReference>
<proteinExistence type="predicted"/>
<comment type="caution">
    <text evidence="1">The sequence shown here is derived from an EMBL/GenBank/DDBJ whole genome shotgun (WGS) entry which is preliminary data.</text>
</comment>
<dbReference type="EMBL" id="LYBW01000056">
    <property type="protein sequence ID" value="ODR91420.1"/>
    <property type="molecule type" value="Genomic_DNA"/>
</dbReference>
<keyword evidence="1" id="KW-0413">Isomerase</keyword>
<keyword evidence="2" id="KW-1185">Reference proteome</keyword>
<name>A0A1E3VCV8_9HYPH</name>
<evidence type="ECO:0000313" key="2">
    <source>
        <dbReference type="Proteomes" id="UP000094342"/>
    </source>
</evidence>
<dbReference type="GO" id="GO:0008704">
    <property type="term" value="F:5-carboxymethyl-2-hydroxymuconate delta-isomerase activity"/>
    <property type="evidence" value="ECO:0007669"/>
    <property type="project" value="InterPro"/>
</dbReference>
<organism evidence="1 2">
    <name type="scientific">Sinorhizobium alkalisoli</name>
    <dbReference type="NCBI Taxonomy" id="1752398"/>
    <lineage>
        <taxon>Bacteria</taxon>
        <taxon>Pseudomonadati</taxon>
        <taxon>Pseudomonadota</taxon>
        <taxon>Alphaproteobacteria</taxon>
        <taxon>Hyphomicrobiales</taxon>
        <taxon>Rhizobiaceae</taxon>
        <taxon>Sinorhizobium/Ensifer group</taxon>
        <taxon>Sinorhizobium</taxon>
    </lineage>
</organism>
<dbReference type="Gene3D" id="3.30.429.10">
    <property type="entry name" value="Macrophage Migration Inhibitory Factor"/>
    <property type="match status" value="1"/>
</dbReference>
<protein>
    <submittedName>
        <fullName evidence="1">5-carboxymethyl-2-hydroxymuconate isomerase</fullName>
    </submittedName>
</protein>
<dbReference type="InterPro" id="IPR004220">
    <property type="entry name" value="5-COMe_2-OHmuconate_Isoase"/>
</dbReference>
<dbReference type="SUPFAM" id="SSF55331">
    <property type="entry name" value="Tautomerase/MIF"/>
    <property type="match status" value="1"/>
</dbReference>
<dbReference type="STRING" id="1752398.A8M32_11570"/>
<dbReference type="Pfam" id="PF02962">
    <property type="entry name" value="CHMI"/>
    <property type="match status" value="1"/>
</dbReference>
<dbReference type="PANTHER" id="PTHR37950:SF1">
    <property type="entry name" value="4-HYDROXYPHENYLACETATE CATABOLISM PROTEIN"/>
    <property type="match status" value="1"/>
</dbReference>
<sequence length="122" mass="13176">MPHIIIDYSRGAGEHVAMDRLTLAVHRCVRDGGLVKPSAVRTLAREATYSCVGDENLDNHFIQIILRMAPGRTAEIKQKLLTAVLEAARVIAAPALEAGRLGLRADLYESDPDFAAQATAVV</sequence>
<dbReference type="OrthoDB" id="9814215at2"/>
<dbReference type="PANTHER" id="PTHR37950">
    <property type="entry name" value="4-HYDROXYPHENYLACETATE CATABOLISM PROTEIN"/>
    <property type="match status" value="1"/>
</dbReference>
<dbReference type="Proteomes" id="UP000094342">
    <property type="component" value="Unassembled WGS sequence"/>
</dbReference>
<dbReference type="InterPro" id="IPR014347">
    <property type="entry name" value="Tautomerase/MIF_sf"/>
</dbReference>
<accession>A0A1E3VCV8</accession>
<dbReference type="AlphaFoldDB" id="A0A1E3VCV8"/>
<dbReference type="RefSeq" id="WP_069458527.1">
    <property type="nucleotide sequence ID" value="NZ_CP034909.1"/>
</dbReference>